<evidence type="ECO:0000256" key="3">
    <source>
        <dbReference type="ARBA" id="ARBA00022676"/>
    </source>
</evidence>
<dbReference type="EMBL" id="JACEHE010000002">
    <property type="protein sequence ID" value="MBA2945197.1"/>
    <property type="molecule type" value="Genomic_DNA"/>
</dbReference>
<dbReference type="InterPro" id="IPR001173">
    <property type="entry name" value="Glyco_trans_2-like"/>
</dbReference>
<dbReference type="InterPro" id="IPR029044">
    <property type="entry name" value="Nucleotide-diphossugar_trans"/>
</dbReference>
<keyword evidence="4 7" id="KW-0808">Transferase</keyword>
<dbReference type="GO" id="GO:0016757">
    <property type="term" value="F:glycosyltransferase activity"/>
    <property type="evidence" value="ECO:0007669"/>
    <property type="project" value="UniProtKB-KW"/>
</dbReference>
<evidence type="ECO:0000259" key="6">
    <source>
        <dbReference type="Pfam" id="PF00535"/>
    </source>
</evidence>
<dbReference type="Pfam" id="PF00535">
    <property type="entry name" value="Glycos_transf_2"/>
    <property type="match status" value="1"/>
</dbReference>
<proteinExistence type="inferred from homology"/>
<evidence type="ECO:0000256" key="4">
    <source>
        <dbReference type="ARBA" id="ARBA00022679"/>
    </source>
</evidence>
<dbReference type="AlphaFoldDB" id="A0A7W0I7H4"/>
<evidence type="ECO:0000313" key="8">
    <source>
        <dbReference type="Proteomes" id="UP000545761"/>
    </source>
</evidence>
<evidence type="ECO:0000313" key="7">
    <source>
        <dbReference type="EMBL" id="MBA2945197.1"/>
    </source>
</evidence>
<dbReference type="PANTHER" id="PTHR43179:SF12">
    <property type="entry name" value="GALACTOFURANOSYLTRANSFERASE GLFT2"/>
    <property type="match status" value="1"/>
</dbReference>
<organism evidence="7 8">
    <name type="scientific">Streptomyces himalayensis subsp. himalayensis</name>
    <dbReference type="NCBI Taxonomy" id="2756131"/>
    <lineage>
        <taxon>Bacteria</taxon>
        <taxon>Bacillati</taxon>
        <taxon>Actinomycetota</taxon>
        <taxon>Actinomycetes</taxon>
        <taxon>Kitasatosporales</taxon>
        <taxon>Streptomycetaceae</taxon>
        <taxon>Streptomyces</taxon>
        <taxon>Streptomyces himalayensis</taxon>
    </lineage>
</organism>
<accession>A0A7W0I7H4</accession>
<sequence>MTCHSRRERTLAALTSLKAQAGLPAGTALTIHLVDAGSTDGTSAAVRSAFPETDVVTMGPDIFWGAGTRMAAARADPDAHVLWLNDDVVLAPDALAVLLSTAVPLERPVIAAGAMRSSDGTRTTYGGYRAKKAAFGPLRLERVKPGPRQHTACDTCNGNAVLVTNAARRILGDIDDAFPHRMGDLDYGLRARRAGIPVLLCPGHLGTCDDHPPHAPGTSGELGITASTALRRLASVRELPPRPWWRFCRRYFGVWAPLLFCSPFAKTLAVTLSPPRRRPWRGAPSQAPALTSESDA</sequence>
<gene>
    <name evidence="7" type="ORF">H1D24_04990</name>
</gene>
<evidence type="ECO:0000256" key="5">
    <source>
        <dbReference type="SAM" id="MobiDB-lite"/>
    </source>
</evidence>
<feature type="domain" description="Glycosyltransferase 2-like" evidence="6">
    <location>
        <begin position="1"/>
        <end position="156"/>
    </location>
</feature>
<feature type="region of interest" description="Disordered" evidence="5">
    <location>
        <begin position="275"/>
        <end position="296"/>
    </location>
</feature>
<name>A0A7W0I7H4_9ACTN</name>
<evidence type="ECO:0000256" key="2">
    <source>
        <dbReference type="ARBA" id="ARBA00006739"/>
    </source>
</evidence>
<dbReference type="SUPFAM" id="SSF53448">
    <property type="entry name" value="Nucleotide-diphospho-sugar transferases"/>
    <property type="match status" value="1"/>
</dbReference>
<dbReference type="PANTHER" id="PTHR43179">
    <property type="entry name" value="RHAMNOSYLTRANSFERASE WBBL"/>
    <property type="match status" value="1"/>
</dbReference>
<protein>
    <submittedName>
        <fullName evidence="7">Glycosyltransferase family 2 protein</fullName>
    </submittedName>
</protein>
<comment type="similarity">
    <text evidence="2">Belongs to the glycosyltransferase 2 family.</text>
</comment>
<comment type="caution">
    <text evidence="7">The sequence shown here is derived from an EMBL/GenBank/DDBJ whole genome shotgun (WGS) entry which is preliminary data.</text>
</comment>
<keyword evidence="3" id="KW-0328">Glycosyltransferase</keyword>
<dbReference type="Proteomes" id="UP000545761">
    <property type="component" value="Unassembled WGS sequence"/>
</dbReference>
<comment type="pathway">
    <text evidence="1">Cell wall biogenesis; cell wall polysaccharide biosynthesis.</text>
</comment>
<dbReference type="Gene3D" id="3.90.550.10">
    <property type="entry name" value="Spore Coat Polysaccharide Biosynthesis Protein SpsA, Chain A"/>
    <property type="match status" value="1"/>
</dbReference>
<evidence type="ECO:0000256" key="1">
    <source>
        <dbReference type="ARBA" id="ARBA00004776"/>
    </source>
</evidence>
<reference evidence="7 8" key="1">
    <citation type="submission" date="2020-07" db="EMBL/GenBank/DDBJ databases">
        <title>Streptomyces isolated from Indian soil.</title>
        <authorList>
            <person name="Mandal S."/>
            <person name="Maiti P.K."/>
        </authorList>
    </citation>
    <scope>NUCLEOTIDE SEQUENCE [LARGE SCALE GENOMIC DNA]</scope>
    <source>
        <strain evidence="7 8">PSKA28</strain>
    </source>
</reference>